<evidence type="ECO:0000256" key="1">
    <source>
        <dbReference type="ARBA" id="ARBA00004496"/>
    </source>
</evidence>
<evidence type="ECO:0000256" key="6">
    <source>
        <dbReference type="ARBA" id="ARBA00023239"/>
    </source>
</evidence>
<organism evidence="9 10">
    <name type="scientific">Haliangium ochraceum (strain DSM 14365 / JCM 11303 / SMP-2)</name>
    <dbReference type="NCBI Taxonomy" id="502025"/>
    <lineage>
        <taxon>Bacteria</taxon>
        <taxon>Pseudomonadati</taxon>
        <taxon>Myxococcota</taxon>
        <taxon>Polyangia</taxon>
        <taxon>Haliangiales</taxon>
        <taxon>Kofleriaceae</taxon>
        <taxon>Haliangium</taxon>
    </lineage>
</organism>
<reference evidence="9 10" key="1">
    <citation type="journal article" date="2010" name="Stand. Genomic Sci.">
        <title>Complete genome sequence of Haliangium ochraceum type strain (SMP-2).</title>
        <authorList>
            <consortium name="US DOE Joint Genome Institute (JGI-PGF)"/>
            <person name="Ivanova N."/>
            <person name="Daum C."/>
            <person name="Lang E."/>
            <person name="Abt B."/>
            <person name="Kopitz M."/>
            <person name="Saunders E."/>
            <person name="Lapidus A."/>
            <person name="Lucas S."/>
            <person name="Glavina Del Rio T."/>
            <person name="Nolan M."/>
            <person name="Tice H."/>
            <person name="Copeland A."/>
            <person name="Cheng J.F."/>
            <person name="Chen F."/>
            <person name="Bruce D."/>
            <person name="Goodwin L."/>
            <person name="Pitluck S."/>
            <person name="Mavromatis K."/>
            <person name="Pati A."/>
            <person name="Mikhailova N."/>
            <person name="Chen A."/>
            <person name="Palaniappan K."/>
            <person name="Land M."/>
            <person name="Hauser L."/>
            <person name="Chang Y.J."/>
            <person name="Jeffries C.D."/>
            <person name="Detter J.C."/>
            <person name="Brettin T."/>
            <person name="Rohde M."/>
            <person name="Goker M."/>
            <person name="Bristow J."/>
            <person name="Markowitz V."/>
            <person name="Eisen J.A."/>
            <person name="Hugenholtz P."/>
            <person name="Kyrpides N.C."/>
            <person name="Klenk H.P."/>
        </authorList>
    </citation>
    <scope>NUCLEOTIDE SEQUENCE [LARGE SCALE GENOMIC DNA]</scope>
    <source>
        <strain evidence="10">DSM 14365 / CIP 107738 / JCM 11303 / AJ 13395 / SMP-2</strain>
    </source>
</reference>
<dbReference type="GO" id="GO:0019171">
    <property type="term" value="F:(3R)-hydroxyacyl-[acyl-carrier-protein] dehydratase activity"/>
    <property type="evidence" value="ECO:0007669"/>
    <property type="project" value="UniProtKB-EC"/>
</dbReference>
<accession>D0LI90</accession>
<dbReference type="eggNOG" id="COG0764">
    <property type="taxonomic scope" value="Bacteria"/>
</dbReference>
<keyword evidence="6 8" id="KW-0456">Lyase</keyword>
<keyword evidence="3 8" id="KW-0444">Lipid biosynthesis</keyword>
<dbReference type="CDD" id="cd01288">
    <property type="entry name" value="FabZ"/>
    <property type="match status" value="1"/>
</dbReference>
<evidence type="ECO:0000256" key="8">
    <source>
        <dbReference type="HAMAP-Rule" id="MF_00406"/>
    </source>
</evidence>
<dbReference type="Proteomes" id="UP000001880">
    <property type="component" value="Chromosome"/>
</dbReference>
<dbReference type="GO" id="GO:0006633">
    <property type="term" value="P:fatty acid biosynthetic process"/>
    <property type="evidence" value="ECO:0007669"/>
    <property type="project" value="UniProtKB-UniRule"/>
</dbReference>
<comment type="similarity">
    <text evidence="8">Belongs to the thioester dehydratase family. FabZ subfamily.</text>
</comment>
<keyword evidence="2 8" id="KW-0963">Cytoplasm</keyword>
<dbReference type="InterPro" id="IPR013114">
    <property type="entry name" value="FabA_FabZ"/>
</dbReference>
<dbReference type="SUPFAM" id="SSF54637">
    <property type="entry name" value="Thioesterase/thiol ester dehydrase-isomerase"/>
    <property type="match status" value="1"/>
</dbReference>
<dbReference type="PANTHER" id="PTHR30272:SF1">
    <property type="entry name" value="3-HYDROXYACYL-[ACYL-CARRIER-PROTEIN] DEHYDRATASE"/>
    <property type="match status" value="1"/>
</dbReference>
<sequence length="167" mass="18067">MARRGFGAADAAVVKASRMADASTIITAQEIANLIPHRFPFLLVDRVLSVDSDKIVAIKNVSFNEPFFPGHFPGMPIMPGVLIVEAMAQAGGVLAARTSDFNPETQVVMFMAIDKVKFRKPVTPGDQLHIEVVPLRRGKIWKMQGTATVDGQVACTAEFLATMADRA</sequence>
<keyword evidence="5 8" id="KW-0443">Lipid metabolism</keyword>
<dbReference type="KEGG" id="hoh:Hoch_3970"/>
<evidence type="ECO:0000313" key="9">
    <source>
        <dbReference type="EMBL" id="ACY16469.1"/>
    </source>
</evidence>
<evidence type="ECO:0000313" key="10">
    <source>
        <dbReference type="Proteomes" id="UP000001880"/>
    </source>
</evidence>
<evidence type="ECO:0000256" key="5">
    <source>
        <dbReference type="ARBA" id="ARBA00023098"/>
    </source>
</evidence>
<dbReference type="AlphaFoldDB" id="D0LI90"/>
<feature type="active site" evidence="8">
    <location>
        <position position="71"/>
    </location>
</feature>
<evidence type="ECO:0000256" key="3">
    <source>
        <dbReference type="ARBA" id="ARBA00022516"/>
    </source>
</evidence>
<keyword evidence="10" id="KW-1185">Reference proteome</keyword>
<protein>
    <recommendedName>
        <fullName evidence="8">3-hydroxyacyl-[acyl-carrier-protein] dehydratase FabZ</fullName>
        <ecNumber evidence="8">4.2.1.59</ecNumber>
    </recommendedName>
    <alternativeName>
        <fullName evidence="8">(3R)-hydroxymyristoyl-[acyl-carrier-protein] dehydratase</fullName>
        <shortName evidence="8">(3R)-hydroxymyristoyl-ACP dehydrase</shortName>
    </alternativeName>
    <alternativeName>
        <fullName evidence="8">Beta-hydroxyacyl-ACP dehydratase</fullName>
    </alternativeName>
</protein>
<dbReference type="InterPro" id="IPR029069">
    <property type="entry name" value="HotDog_dom_sf"/>
</dbReference>
<dbReference type="PANTHER" id="PTHR30272">
    <property type="entry name" value="3-HYDROXYACYL-[ACYL-CARRIER-PROTEIN] DEHYDRATASE"/>
    <property type="match status" value="1"/>
</dbReference>
<name>D0LI90_HALO1</name>
<dbReference type="FunFam" id="3.10.129.10:FF:000001">
    <property type="entry name" value="3-hydroxyacyl-[acyl-carrier-protein] dehydratase FabZ"/>
    <property type="match status" value="1"/>
</dbReference>
<dbReference type="InterPro" id="IPR010084">
    <property type="entry name" value="FabZ"/>
</dbReference>
<dbReference type="GO" id="GO:0005737">
    <property type="term" value="C:cytoplasm"/>
    <property type="evidence" value="ECO:0007669"/>
    <property type="project" value="UniProtKB-SubCell"/>
</dbReference>
<dbReference type="GO" id="GO:0009245">
    <property type="term" value="P:lipid A biosynthetic process"/>
    <property type="evidence" value="ECO:0007669"/>
    <property type="project" value="UniProtKB-UniRule"/>
</dbReference>
<dbReference type="GO" id="GO:0016020">
    <property type="term" value="C:membrane"/>
    <property type="evidence" value="ECO:0007669"/>
    <property type="project" value="GOC"/>
</dbReference>
<dbReference type="Gene3D" id="3.10.129.10">
    <property type="entry name" value="Hotdog Thioesterase"/>
    <property type="match status" value="1"/>
</dbReference>
<evidence type="ECO:0000256" key="4">
    <source>
        <dbReference type="ARBA" id="ARBA00022556"/>
    </source>
</evidence>
<dbReference type="EMBL" id="CP001804">
    <property type="protein sequence ID" value="ACY16469.1"/>
    <property type="molecule type" value="Genomic_DNA"/>
</dbReference>
<dbReference type="HAMAP" id="MF_00406">
    <property type="entry name" value="FabZ"/>
    <property type="match status" value="1"/>
</dbReference>
<evidence type="ECO:0000256" key="7">
    <source>
        <dbReference type="ARBA" id="ARBA00025049"/>
    </source>
</evidence>
<proteinExistence type="inferred from homology"/>
<dbReference type="HOGENOM" id="CLU_078912_1_2_7"/>
<dbReference type="Pfam" id="PF07977">
    <property type="entry name" value="FabA"/>
    <property type="match status" value="1"/>
</dbReference>
<dbReference type="NCBIfam" id="NF000582">
    <property type="entry name" value="PRK00006.1"/>
    <property type="match status" value="1"/>
</dbReference>
<evidence type="ECO:0000256" key="2">
    <source>
        <dbReference type="ARBA" id="ARBA00022490"/>
    </source>
</evidence>
<comment type="function">
    <text evidence="7 8">Involved in unsaturated fatty acids biosynthesis. Catalyzes the dehydration of short chain beta-hydroxyacyl-ACPs and long chain saturated and unsaturated beta-hydroxyacyl-ACPs.</text>
</comment>
<comment type="subcellular location">
    <subcellularLocation>
        <location evidence="1 8">Cytoplasm</location>
    </subcellularLocation>
</comment>
<comment type="catalytic activity">
    <reaction evidence="8">
        <text>a (3R)-hydroxyacyl-[ACP] = a (2E)-enoyl-[ACP] + H2O</text>
        <dbReference type="Rhea" id="RHEA:13097"/>
        <dbReference type="Rhea" id="RHEA-COMP:9925"/>
        <dbReference type="Rhea" id="RHEA-COMP:9945"/>
        <dbReference type="ChEBI" id="CHEBI:15377"/>
        <dbReference type="ChEBI" id="CHEBI:78784"/>
        <dbReference type="ChEBI" id="CHEBI:78827"/>
        <dbReference type="EC" id="4.2.1.59"/>
    </reaction>
</comment>
<dbReference type="NCBIfam" id="TIGR01750">
    <property type="entry name" value="fabZ"/>
    <property type="match status" value="1"/>
</dbReference>
<gene>
    <name evidence="8" type="primary">fabZ</name>
    <name evidence="9" type="ordered locus">Hoch_3970</name>
</gene>
<keyword evidence="4 8" id="KW-0441">Lipid A biosynthesis</keyword>
<dbReference type="STRING" id="502025.Hoch_3970"/>
<dbReference type="EC" id="4.2.1.59" evidence="8"/>